<evidence type="ECO:0000313" key="2">
    <source>
        <dbReference type="Proteomes" id="UP000790709"/>
    </source>
</evidence>
<accession>A0ACB8BZZ9</accession>
<organism evidence="1 2">
    <name type="scientific">Leucogyrophana mollusca</name>
    <dbReference type="NCBI Taxonomy" id="85980"/>
    <lineage>
        <taxon>Eukaryota</taxon>
        <taxon>Fungi</taxon>
        <taxon>Dikarya</taxon>
        <taxon>Basidiomycota</taxon>
        <taxon>Agaricomycotina</taxon>
        <taxon>Agaricomycetes</taxon>
        <taxon>Agaricomycetidae</taxon>
        <taxon>Boletales</taxon>
        <taxon>Boletales incertae sedis</taxon>
        <taxon>Leucogyrophana</taxon>
    </lineage>
</organism>
<reference evidence="1" key="1">
    <citation type="journal article" date="2021" name="New Phytol.">
        <title>Evolutionary innovations through gain and loss of genes in the ectomycorrhizal Boletales.</title>
        <authorList>
            <person name="Wu G."/>
            <person name="Miyauchi S."/>
            <person name="Morin E."/>
            <person name="Kuo A."/>
            <person name="Drula E."/>
            <person name="Varga T."/>
            <person name="Kohler A."/>
            <person name="Feng B."/>
            <person name="Cao Y."/>
            <person name="Lipzen A."/>
            <person name="Daum C."/>
            <person name="Hundley H."/>
            <person name="Pangilinan J."/>
            <person name="Johnson J."/>
            <person name="Barry K."/>
            <person name="LaButti K."/>
            <person name="Ng V."/>
            <person name="Ahrendt S."/>
            <person name="Min B."/>
            <person name="Choi I.G."/>
            <person name="Park H."/>
            <person name="Plett J.M."/>
            <person name="Magnuson J."/>
            <person name="Spatafora J.W."/>
            <person name="Nagy L.G."/>
            <person name="Henrissat B."/>
            <person name="Grigoriev I.V."/>
            <person name="Yang Z.L."/>
            <person name="Xu J."/>
            <person name="Martin F.M."/>
        </authorList>
    </citation>
    <scope>NUCLEOTIDE SEQUENCE</scope>
    <source>
        <strain evidence="1">KUC20120723A-06</strain>
    </source>
</reference>
<dbReference type="Proteomes" id="UP000790709">
    <property type="component" value="Unassembled WGS sequence"/>
</dbReference>
<comment type="caution">
    <text evidence="1">The sequence shown here is derived from an EMBL/GenBank/DDBJ whole genome shotgun (WGS) entry which is preliminary data.</text>
</comment>
<proteinExistence type="predicted"/>
<gene>
    <name evidence="1" type="ORF">BV22DRAFT_1028478</name>
</gene>
<evidence type="ECO:0000313" key="1">
    <source>
        <dbReference type="EMBL" id="KAH7930253.1"/>
    </source>
</evidence>
<dbReference type="EMBL" id="MU266333">
    <property type="protein sequence ID" value="KAH7930253.1"/>
    <property type="molecule type" value="Genomic_DNA"/>
</dbReference>
<sequence>MLHRQKDHTFSARIRESGRVRIGRKKQAIVSPARTKERVVGRQRRRHSAVSNEPTDDESYEEPAGATNPRGADDDDDDDSRVPFIDVCCFCLCFRSRQQR</sequence>
<name>A0ACB8BZZ9_9AGAM</name>
<keyword evidence="2" id="KW-1185">Reference proteome</keyword>
<protein>
    <submittedName>
        <fullName evidence="1">Uncharacterized protein</fullName>
    </submittedName>
</protein>